<dbReference type="GO" id="GO:0006352">
    <property type="term" value="P:DNA-templated transcription initiation"/>
    <property type="evidence" value="ECO:0007669"/>
    <property type="project" value="InterPro"/>
</dbReference>
<feature type="domain" description="RNA polymerase sigma-70 region 2" evidence="5">
    <location>
        <begin position="25"/>
        <end position="89"/>
    </location>
</feature>
<evidence type="ECO:0000256" key="4">
    <source>
        <dbReference type="ARBA" id="ARBA00023163"/>
    </source>
</evidence>
<dbReference type="GO" id="GO:0003677">
    <property type="term" value="F:DNA binding"/>
    <property type="evidence" value="ECO:0007669"/>
    <property type="project" value="InterPro"/>
</dbReference>
<dbReference type="SUPFAM" id="SSF88659">
    <property type="entry name" value="Sigma3 and sigma4 domains of RNA polymerase sigma factors"/>
    <property type="match status" value="1"/>
</dbReference>
<dbReference type="InterPro" id="IPR013325">
    <property type="entry name" value="RNA_pol_sigma_r2"/>
</dbReference>
<dbReference type="GO" id="GO:0016987">
    <property type="term" value="F:sigma factor activity"/>
    <property type="evidence" value="ECO:0007669"/>
    <property type="project" value="UniProtKB-KW"/>
</dbReference>
<accession>A0A858RQJ6</accession>
<dbReference type="InterPro" id="IPR036388">
    <property type="entry name" value="WH-like_DNA-bd_sf"/>
</dbReference>
<protein>
    <submittedName>
        <fullName evidence="7">Sigma-70 family RNA polymerase sigma factor</fullName>
    </submittedName>
</protein>
<dbReference type="Pfam" id="PF04542">
    <property type="entry name" value="Sigma70_r2"/>
    <property type="match status" value="1"/>
</dbReference>
<dbReference type="AlphaFoldDB" id="A0A858RQJ6"/>
<dbReference type="SUPFAM" id="SSF88946">
    <property type="entry name" value="Sigma2 domain of RNA polymerase sigma factors"/>
    <property type="match status" value="1"/>
</dbReference>
<dbReference type="EMBL" id="CP051774">
    <property type="protein sequence ID" value="QJE98804.1"/>
    <property type="molecule type" value="Genomic_DNA"/>
</dbReference>
<dbReference type="InterPro" id="IPR014284">
    <property type="entry name" value="RNA_pol_sigma-70_dom"/>
</dbReference>
<dbReference type="KEGG" id="luo:HHL09_24500"/>
<dbReference type="InterPro" id="IPR007627">
    <property type="entry name" value="RNA_pol_sigma70_r2"/>
</dbReference>
<dbReference type="Gene3D" id="1.10.10.10">
    <property type="entry name" value="Winged helix-like DNA-binding domain superfamily/Winged helix DNA-binding domain"/>
    <property type="match status" value="1"/>
</dbReference>
<evidence type="ECO:0000256" key="1">
    <source>
        <dbReference type="ARBA" id="ARBA00010641"/>
    </source>
</evidence>
<dbReference type="PANTHER" id="PTHR43133">
    <property type="entry name" value="RNA POLYMERASE ECF-TYPE SIGMA FACTO"/>
    <property type="match status" value="1"/>
</dbReference>
<dbReference type="InterPro" id="IPR039425">
    <property type="entry name" value="RNA_pol_sigma-70-like"/>
</dbReference>
<dbReference type="NCBIfam" id="TIGR02937">
    <property type="entry name" value="sigma70-ECF"/>
    <property type="match status" value="1"/>
</dbReference>
<comment type="similarity">
    <text evidence="1">Belongs to the sigma-70 factor family. ECF subfamily.</text>
</comment>
<dbReference type="InterPro" id="IPR013324">
    <property type="entry name" value="RNA_pol_sigma_r3/r4-like"/>
</dbReference>
<proteinExistence type="inferred from homology"/>
<keyword evidence="8" id="KW-1185">Reference proteome</keyword>
<dbReference type="Pfam" id="PF08281">
    <property type="entry name" value="Sigma70_r4_2"/>
    <property type="match status" value="1"/>
</dbReference>
<dbReference type="PANTHER" id="PTHR43133:SF51">
    <property type="entry name" value="RNA POLYMERASE SIGMA FACTOR"/>
    <property type="match status" value="1"/>
</dbReference>
<evidence type="ECO:0000313" key="7">
    <source>
        <dbReference type="EMBL" id="QJE98804.1"/>
    </source>
</evidence>
<evidence type="ECO:0000259" key="5">
    <source>
        <dbReference type="Pfam" id="PF04542"/>
    </source>
</evidence>
<dbReference type="RefSeq" id="WP_169457291.1">
    <property type="nucleotide sequence ID" value="NZ_CP051774.1"/>
</dbReference>
<evidence type="ECO:0000259" key="6">
    <source>
        <dbReference type="Pfam" id="PF08281"/>
    </source>
</evidence>
<evidence type="ECO:0000256" key="3">
    <source>
        <dbReference type="ARBA" id="ARBA00023082"/>
    </source>
</evidence>
<dbReference type="Proteomes" id="UP000501812">
    <property type="component" value="Chromosome"/>
</dbReference>
<keyword evidence="3" id="KW-0731">Sigma factor</keyword>
<gene>
    <name evidence="7" type="ORF">HHL09_24500</name>
</gene>
<dbReference type="Gene3D" id="1.10.1740.10">
    <property type="match status" value="1"/>
</dbReference>
<feature type="domain" description="RNA polymerase sigma factor 70 region 4 type 2" evidence="6">
    <location>
        <begin position="119"/>
        <end position="168"/>
    </location>
</feature>
<reference evidence="7 8" key="1">
    <citation type="submission" date="2020-04" db="EMBL/GenBank/DDBJ databases">
        <title>Luteolibacter sp. G-1-1-1 isolated from soil.</title>
        <authorList>
            <person name="Dahal R.H."/>
        </authorList>
    </citation>
    <scope>NUCLEOTIDE SEQUENCE [LARGE SCALE GENOMIC DNA]</scope>
    <source>
        <strain evidence="7 8">G-1-1-1</strain>
    </source>
</reference>
<organism evidence="7 8">
    <name type="scientific">Luteolibacter luteus</name>
    <dbReference type="NCBI Taxonomy" id="2728835"/>
    <lineage>
        <taxon>Bacteria</taxon>
        <taxon>Pseudomonadati</taxon>
        <taxon>Verrucomicrobiota</taxon>
        <taxon>Verrucomicrobiia</taxon>
        <taxon>Verrucomicrobiales</taxon>
        <taxon>Verrucomicrobiaceae</taxon>
        <taxon>Luteolibacter</taxon>
    </lineage>
</organism>
<name>A0A858RQJ6_9BACT</name>
<keyword evidence="2" id="KW-0805">Transcription regulation</keyword>
<evidence type="ECO:0000313" key="8">
    <source>
        <dbReference type="Proteomes" id="UP000501812"/>
    </source>
</evidence>
<keyword evidence="4" id="KW-0804">Transcription</keyword>
<sequence>MTDDSQDPMDRKDDSLEEFVHELTRCQGDLFYFIRALCGDPHAAADIRQAVNMVLWRKREKFRSGTSFKNWAFRIAQLEVMTYLRRKKKERTVNFDADLVECFASEVPAVIDELPERRLALVECLKKLTPKDDELIRHHYWSGGSLETLARATERSVGTLKARLFQLRGNLRRCIRIHLSPGEAS</sequence>
<dbReference type="InterPro" id="IPR013249">
    <property type="entry name" value="RNA_pol_sigma70_r4_t2"/>
</dbReference>
<evidence type="ECO:0000256" key="2">
    <source>
        <dbReference type="ARBA" id="ARBA00023015"/>
    </source>
</evidence>